<organism evidence="2 3">
    <name type="scientific">Puccinia graminis f. sp. tritici</name>
    <dbReference type="NCBI Taxonomy" id="56615"/>
    <lineage>
        <taxon>Eukaryota</taxon>
        <taxon>Fungi</taxon>
        <taxon>Dikarya</taxon>
        <taxon>Basidiomycota</taxon>
        <taxon>Pucciniomycotina</taxon>
        <taxon>Pucciniomycetes</taxon>
        <taxon>Pucciniales</taxon>
        <taxon>Pucciniaceae</taxon>
        <taxon>Puccinia</taxon>
    </lineage>
</organism>
<accession>A0A5B0QBS8</accession>
<proteinExistence type="predicted"/>
<feature type="region of interest" description="Disordered" evidence="1">
    <location>
        <begin position="77"/>
        <end position="107"/>
    </location>
</feature>
<sequence length="107" mass="11690">MRPASYPPGQPAPLTNGTHVQRNKSLRQSPAGFSPSEPLKPGHELPHAKKTGICYNVQAEVNPSEGGWRRVSLAIPGPLGSLLGAKRPPPQERLWKKRQNAKRDLDS</sequence>
<reference evidence="2 3" key="1">
    <citation type="submission" date="2019-05" db="EMBL/GenBank/DDBJ databases">
        <title>Emergence of the Ug99 lineage of the wheat stem rust pathogen through somatic hybridization.</title>
        <authorList>
            <person name="Li F."/>
            <person name="Upadhyaya N.M."/>
            <person name="Sperschneider J."/>
            <person name="Matny O."/>
            <person name="Nguyen-Phuc H."/>
            <person name="Mago R."/>
            <person name="Raley C."/>
            <person name="Miller M.E."/>
            <person name="Silverstein K.A.T."/>
            <person name="Henningsen E."/>
            <person name="Hirsch C.D."/>
            <person name="Visser B."/>
            <person name="Pretorius Z.A."/>
            <person name="Steffenson B.J."/>
            <person name="Schwessinger B."/>
            <person name="Dodds P.N."/>
            <person name="Figueroa M."/>
        </authorList>
    </citation>
    <scope>NUCLEOTIDE SEQUENCE [LARGE SCALE GENOMIC DNA]</scope>
    <source>
        <strain evidence="2">21-0</strain>
    </source>
</reference>
<feature type="region of interest" description="Disordered" evidence="1">
    <location>
        <begin position="1"/>
        <end position="47"/>
    </location>
</feature>
<dbReference type="EMBL" id="VSWC01000027">
    <property type="protein sequence ID" value="KAA1110756.1"/>
    <property type="molecule type" value="Genomic_DNA"/>
</dbReference>
<feature type="compositionally biased region" description="Pro residues" evidence="1">
    <location>
        <begin position="1"/>
        <end position="11"/>
    </location>
</feature>
<evidence type="ECO:0000256" key="1">
    <source>
        <dbReference type="SAM" id="MobiDB-lite"/>
    </source>
</evidence>
<keyword evidence="3" id="KW-1185">Reference proteome</keyword>
<dbReference type="Proteomes" id="UP000324748">
    <property type="component" value="Unassembled WGS sequence"/>
</dbReference>
<protein>
    <submittedName>
        <fullName evidence="2">Uncharacterized protein</fullName>
    </submittedName>
</protein>
<dbReference type="AlphaFoldDB" id="A0A5B0QBS8"/>
<evidence type="ECO:0000313" key="3">
    <source>
        <dbReference type="Proteomes" id="UP000324748"/>
    </source>
</evidence>
<comment type="caution">
    <text evidence="2">The sequence shown here is derived from an EMBL/GenBank/DDBJ whole genome shotgun (WGS) entry which is preliminary data.</text>
</comment>
<gene>
    <name evidence="2" type="ORF">PGT21_030945</name>
</gene>
<evidence type="ECO:0000313" key="2">
    <source>
        <dbReference type="EMBL" id="KAA1110756.1"/>
    </source>
</evidence>
<name>A0A5B0QBS8_PUCGR</name>